<proteinExistence type="predicted"/>
<keyword evidence="2" id="KW-1185">Reference proteome</keyword>
<evidence type="ECO:0000313" key="2">
    <source>
        <dbReference type="Proteomes" id="UP001234297"/>
    </source>
</evidence>
<evidence type="ECO:0000313" key="1">
    <source>
        <dbReference type="EMBL" id="KAJ8649861.1"/>
    </source>
</evidence>
<comment type="caution">
    <text evidence="1">The sequence shown here is derived from an EMBL/GenBank/DDBJ whole genome shotgun (WGS) entry which is preliminary data.</text>
</comment>
<accession>A0ACC2MW01</accession>
<reference evidence="1 2" key="1">
    <citation type="journal article" date="2022" name="Hortic Res">
        <title>A haplotype resolved chromosomal level avocado genome allows analysis of novel avocado genes.</title>
        <authorList>
            <person name="Nath O."/>
            <person name="Fletcher S.J."/>
            <person name="Hayward A."/>
            <person name="Shaw L.M."/>
            <person name="Masouleh A.K."/>
            <person name="Furtado A."/>
            <person name="Henry R.J."/>
            <person name="Mitter N."/>
        </authorList>
    </citation>
    <scope>NUCLEOTIDE SEQUENCE [LARGE SCALE GENOMIC DNA]</scope>
    <source>
        <strain evidence="2">cv. Hass</strain>
    </source>
</reference>
<name>A0ACC2MW01_PERAE</name>
<organism evidence="1 2">
    <name type="scientific">Persea americana</name>
    <name type="common">Avocado</name>
    <dbReference type="NCBI Taxonomy" id="3435"/>
    <lineage>
        <taxon>Eukaryota</taxon>
        <taxon>Viridiplantae</taxon>
        <taxon>Streptophyta</taxon>
        <taxon>Embryophyta</taxon>
        <taxon>Tracheophyta</taxon>
        <taxon>Spermatophyta</taxon>
        <taxon>Magnoliopsida</taxon>
        <taxon>Magnoliidae</taxon>
        <taxon>Laurales</taxon>
        <taxon>Lauraceae</taxon>
        <taxon>Persea</taxon>
    </lineage>
</organism>
<gene>
    <name evidence="1" type="ORF">MRB53_002884</name>
</gene>
<protein>
    <submittedName>
        <fullName evidence="1">Uncharacterized protein</fullName>
    </submittedName>
</protein>
<dbReference type="EMBL" id="CM056809">
    <property type="protein sequence ID" value="KAJ8649861.1"/>
    <property type="molecule type" value="Genomic_DNA"/>
</dbReference>
<sequence length="175" mass="19608">MERFPLEDICQVGDVVLVQDESVIENKFKMIGLDTLVGYNVVTPGRQNVGKVRGYTFNINSGAVELLELDSFGISIIPASLVSTYGLSVDDVLGVTSDTVVVHEEAASHVQRLSKGFWDTRNVESCGDELRRYSNLGNRSFRSVRHQRSCNNSVGKKSSRRMRDTDVDWELPMDY</sequence>
<dbReference type="Proteomes" id="UP001234297">
    <property type="component" value="Chromosome 1"/>
</dbReference>